<name>A0A1T0AXJ4_9PAST</name>
<evidence type="ECO:0000313" key="3">
    <source>
        <dbReference type="Proteomes" id="UP000190023"/>
    </source>
</evidence>
<dbReference type="Proteomes" id="UP000190023">
    <property type="component" value="Unassembled WGS sequence"/>
</dbReference>
<dbReference type="OrthoDB" id="5405464at2"/>
<dbReference type="AlphaFoldDB" id="A0A1T0AXJ4"/>
<accession>A0A1T0AXJ4</accession>
<dbReference type="EMBL" id="MUYB01000033">
    <property type="protein sequence ID" value="OOS02597.1"/>
    <property type="molecule type" value="Genomic_DNA"/>
</dbReference>
<keyword evidence="1" id="KW-0472">Membrane</keyword>
<keyword evidence="3" id="KW-1185">Reference proteome</keyword>
<keyword evidence="1" id="KW-0812">Transmembrane</keyword>
<reference evidence="2 3" key="1">
    <citation type="submission" date="2017-02" db="EMBL/GenBank/DDBJ databases">
        <title>Draft genome sequence of Haemophilus felis CCUG 31170 type strain.</title>
        <authorList>
            <person name="Engstrom-Jakobsson H."/>
            <person name="Salva-Serra F."/>
            <person name="Thorell K."/>
            <person name="Gonzales-Siles L."/>
            <person name="Karlsson R."/>
            <person name="Boulund F."/>
            <person name="Engstrand L."/>
            <person name="Kristiansson E."/>
            <person name="Moore E."/>
        </authorList>
    </citation>
    <scope>NUCLEOTIDE SEQUENCE [LARGE SCALE GENOMIC DNA]</scope>
    <source>
        <strain evidence="2 3">CCUG 31170</strain>
    </source>
</reference>
<organism evidence="2 3">
    <name type="scientific">[Haemophilus] felis</name>
    <dbReference type="NCBI Taxonomy" id="123822"/>
    <lineage>
        <taxon>Bacteria</taxon>
        <taxon>Pseudomonadati</taxon>
        <taxon>Pseudomonadota</taxon>
        <taxon>Gammaproteobacteria</taxon>
        <taxon>Pasteurellales</taxon>
        <taxon>Pasteurellaceae</taxon>
    </lineage>
</organism>
<keyword evidence="1" id="KW-1133">Transmembrane helix</keyword>
<evidence type="ECO:0008006" key="4">
    <source>
        <dbReference type="Google" id="ProtNLM"/>
    </source>
</evidence>
<evidence type="ECO:0000313" key="2">
    <source>
        <dbReference type="EMBL" id="OOS02597.1"/>
    </source>
</evidence>
<dbReference type="STRING" id="123822.B0188_08160"/>
<feature type="transmembrane region" description="Helical" evidence="1">
    <location>
        <begin position="20"/>
        <end position="42"/>
    </location>
</feature>
<comment type="caution">
    <text evidence="2">The sequence shown here is derived from an EMBL/GenBank/DDBJ whole genome shotgun (WGS) entry which is preliminary data.</text>
</comment>
<gene>
    <name evidence="2" type="ORF">B0188_08160</name>
</gene>
<protein>
    <recommendedName>
        <fullName evidence="4">DUF4870 domain-containing protein</fullName>
    </recommendedName>
</protein>
<evidence type="ECO:0000256" key="1">
    <source>
        <dbReference type="SAM" id="Phobius"/>
    </source>
</evidence>
<proteinExistence type="predicted"/>
<sequence>MADVTTTPNPSNEKAESIRIFLIVAYIFMFFFPFVSAIIAYIKRGESEGTVYQSHFSYLLRTFWVGFFLLIVPIFLVPILFGSLYLSPFSMLSVVIGFVSTIVYFVVFLWCLVRVVFGLIKAFTRETVKAKTWLV</sequence>
<feature type="transmembrane region" description="Helical" evidence="1">
    <location>
        <begin position="92"/>
        <end position="117"/>
    </location>
</feature>
<feature type="transmembrane region" description="Helical" evidence="1">
    <location>
        <begin position="63"/>
        <end position="86"/>
    </location>
</feature>